<name>A0ABV2CPA8_9RHOO</name>
<dbReference type="PROSITE" id="PS51352">
    <property type="entry name" value="THIOREDOXIN_2"/>
    <property type="match status" value="1"/>
</dbReference>
<dbReference type="CDD" id="cd03019">
    <property type="entry name" value="DsbA_DsbA"/>
    <property type="match status" value="1"/>
</dbReference>
<keyword evidence="5" id="KW-0574">Periplasm</keyword>
<dbReference type="PROSITE" id="PS00194">
    <property type="entry name" value="THIOREDOXIN_1"/>
    <property type="match status" value="1"/>
</dbReference>
<evidence type="ECO:0000256" key="8">
    <source>
        <dbReference type="SAM" id="SignalP"/>
    </source>
</evidence>
<organism evidence="10 11">
    <name type="scientific">Uliginosibacterium paludis</name>
    <dbReference type="NCBI Taxonomy" id="1615952"/>
    <lineage>
        <taxon>Bacteria</taxon>
        <taxon>Pseudomonadati</taxon>
        <taxon>Pseudomonadota</taxon>
        <taxon>Betaproteobacteria</taxon>
        <taxon>Rhodocyclales</taxon>
        <taxon>Zoogloeaceae</taxon>
        <taxon>Uliginosibacterium</taxon>
    </lineage>
</organism>
<evidence type="ECO:0000259" key="9">
    <source>
        <dbReference type="PROSITE" id="PS51352"/>
    </source>
</evidence>
<feature type="signal peptide" evidence="8">
    <location>
        <begin position="1"/>
        <end position="26"/>
    </location>
</feature>
<dbReference type="EMBL" id="JBEWLZ010000003">
    <property type="protein sequence ID" value="MET1489627.1"/>
    <property type="molecule type" value="Genomic_DNA"/>
</dbReference>
<evidence type="ECO:0000256" key="7">
    <source>
        <dbReference type="ARBA" id="ARBA00023284"/>
    </source>
</evidence>
<dbReference type="InterPro" id="IPR023205">
    <property type="entry name" value="DsbA/DsbL"/>
</dbReference>
<feature type="domain" description="Thioredoxin" evidence="9">
    <location>
        <begin position="10"/>
        <end position="165"/>
    </location>
</feature>
<evidence type="ECO:0000256" key="1">
    <source>
        <dbReference type="ARBA" id="ARBA00004418"/>
    </source>
</evidence>
<comment type="caution">
    <text evidence="10">The sequence shown here is derived from an EMBL/GenBank/DDBJ whole genome shotgun (WGS) entry which is preliminary data.</text>
</comment>
<keyword evidence="6" id="KW-1015">Disulfide bond</keyword>
<comment type="similarity">
    <text evidence="2">Belongs to the thioredoxin family. DsbA subfamily.</text>
</comment>
<feature type="chain" id="PRO_5045571129" description="Thiol:disulfide interchange protein DsbA" evidence="8">
    <location>
        <begin position="27"/>
        <end position="205"/>
    </location>
</feature>
<dbReference type="InterPro" id="IPR001853">
    <property type="entry name" value="DSBA-like_thioredoxin_dom"/>
</dbReference>
<dbReference type="InterPro" id="IPR017937">
    <property type="entry name" value="Thioredoxin_CS"/>
</dbReference>
<keyword evidence="4 8" id="KW-0732">Signal</keyword>
<dbReference type="Proteomes" id="UP001548590">
    <property type="component" value="Unassembled WGS sequence"/>
</dbReference>
<protein>
    <recommendedName>
        <fullName evidence="3">Thiol:disulfide interchange protein DsbA</fullName>
    </recommendedName>
</protein>
<evidence type="ECO:0000313" key="11">
    <source>
        <dbReference type="Proteomes" id="UP001548590"/>
    </source>
</evidence>
<evidence type="ECO:0000256" key="4">
    <source>
        <dbReference type="ARBA" id="ARBA00022729"/>
    </source>
</evidence>
<sequence>MQRRNTLKLFAAGLILAASGLMPAQAQQGVTPINPPQPTLPSGQIEVVEFFSYGCPHCAHFDPILTKWRSEQQKDVVFKRVPVSFGRSEWAAYGRLYLTLNALGVSDKLDAAVFDAIHKDHVKLEKEDVRNDWLAKKGVDVKKFNDTWRSFAVDTQAKRAEQVGAAYKVMGVPYLAIAGKFGIEGGDPNGLKTADEVIAKIRSGK</sequence>
<evidence type="ECO:0000256" key="5">
    <source>
        <dbReference type="ARBA" id="ARBA00022764"/>
    </source>
</evidence>
<dbReference type="RefSeq" id="WP_345925131.1">
    <property type="nucleotide sequence ID" value="NZ_JBDIVF010000002.1"/>
</dbReference>
<dbReference type="InterPro" id="IPR013766">
    <property type="entry name" value="Thioredoxin_domain"/>
</dbReference>
<evidence type="ECO:0000313" key="10">
    <source>
        <dbReference type="EMBL" id="MET1489627.1"/>
    </source>
</evidence>
<gene>
    <name evidence="10" type="ORF">ABVT11_07290</name>
</gene>
<dbReference type="PANTHER" id="PTHR35891:SF3">
    <property type="entry name" value="THIOL:DISULFIDE INTERCHANGE PROTEIN DSBL"/>
    <property type="match status" value="1"/>
</dbReference>
<dbReference type="InterPro" id="IPR050824">
    <property type="entry name" value="Thiol_disulfide_DsbA"/>
</dbReference>
<evidence type="ECO:0000256" key="6">
    <source>
        <dbReference type="ARBA" id="ARBA00023157"/>
    </source>
</evidence>
<proteinExistence type="inferred from homology"/>
<evidence type="ECO:0000256" key="2">
    <source>
        <dbReference type="ARBA" id="ARBA00005791"/>
    </source>
</evidence>
<dbReference type="Pfam" id="PF01323">
    <property type="entry name" value="DSBA"/>
    <property type="match status" value="1"/>
</dbReference>
<dbReference type="InterPro" id="IPR036249">
    <property type="entry name" value="Thioredoxin-like_sf"/>
</dbReference>
<dbReference type="PANTHER" id="PTHR35891">
    <property type="entry name" value="THIOL:DISULFIDE INTERCHANGE PROTEIN DSBA"/>
    <property type="match status" value="1"/>
</dbReference>
<comment type="subcellular location">
    <subcellularLocation>
        <location evidence="1">Periplasm</location>
    </subcellularLocation>
</comment>
<accession>A0ABV2CPA8</accession>
<dbReference type="Gene3D" id="3.40.30.10">
    <property type="entry name" value="Glutaredoxin"/>
    <property type="match status" value="1"/>
</dbReference>
<dbReference type="SUPFAM" id="SSF52833">
    <property type="entry name" value="Thioredoxin-like"/>
    <property type="match status" value="1"/>
</dbReference>
<evidence type="ECO:0000256" key="3">
    <source>
        <dbReference type="ARBA" id="ARBA00013831"/>
    </source>
</evidence>
<keyword evidence="11" id="KW-1185">Reference proteome</keyword>
<keyword evidence="7" id="KW-0676">Redox-active center</keyword>
<reference evidence="10 11" key="1">
    <citation type="submission" date="2024-07" db="EMBL/GenBank/DDBJ databases">
        <title>Uliginosibacterium paludis KCTC:42655.</title>
        <authorList>
            <person name="Kim M.K."/>
        </authorList>
    </citation>
    <scope>NUCLEOTIDE SEQUENCE [LARGE SCALE GENOMIC DNA]</scope>
    <source>
        <strain evidence="10 11">KCTC 42655</strain>
    </source>
</reference>